<dbReference type="InterPro" id="IPR011674">
    <property type="entry name" value="DUF1616"/>
</dbReference>
<keyword evidence="4" id="KW-1185">Reference proteome</keyword>
<feature type="transmembrane region" description="Helical" evidence="1">
    <location>
        <begin position="43"/>
        <end position="62"/>
    </location>
</feature>
<accession>A0A830F2F2</accession>
<evidence type="ECO:0000313" key="4">
    <source>
        <dbReference type="Proteomes" id="UP000607197"/>
    </source>
</evidence>
<dbReference type="EMBL" id="BMPG01000001">
    <property type="protein sequence ID" value="GGL55897.1"/>
    <property type="molecule type" value="Genomic_DNA"/>
</dbReference>
<keyword evidence="1" id="KW-0472">Membrane</keyword>
<evidence type="ECO:0000313" key="3">
    <source>
        <dbReference type="EMBL" id="GGL55897.1"/>
    </source>
</evidence>
<keyword evidence="1" id="KW-0812">Transmembrane</keyword>
<feature type="transmembrane region" description="Helical" evidence="1">
    <location>
        <begin position="168"/>
        <end position="190"/>
    </location>
</feature>
<reference evidence="3" key="1">
    <citation type="journal article" date="2014" name="Int. J. Syst. Evol. Microbiol.">
        <title>Complete genome sequence of Corynebacterium casei LMG S-19264T (=DSM 44701T), isolated from a smear-ripened cheese.</title>
        <authorList>
            <consortium name="US DOE Joint Genome Institute (JGI-PGF)"/>
            <person name="Walter F."/>
            <person name="Albersmeier A."/>
            <person name="Kalinowski J."/>
            <person name="Ruckert C."/>
        </authorList>
    </citation>
    <scope>NUCLEOTIDE SEQUENCE</scope>
    <source>
        <strain evidence="3">JCM 19596</strain>
    </source>
</reference>
<evidence type="ECO:0000256" key="1">
    <source>
        <dbReference type="SAM" id="Phobius"/>
    </source>
</evidence>
<comment type="caution">
    <text evidence="3">The sequence shown here is derived from an EMBL/GenBank/DDBJ whole genome shotgun (WGS) entry which is preliminary data.</text>
</comment>
<organism evidence="3 4">
    <name type="scientific">Halocalculus aciditolerans</name>
    <dbReference type="NCBI Taxonomy" id="1383812"/>
    <lineage>
        <taxon>Archaea</taxon>
        <taxon>Methanobacteriati</taxon>
        <taxon>Methanobacteriota</taxon>
        <taxon>Stenosarchaea group</taxon>
        <taxon>Halobacteria</taxon>
        <taxon>Halobacteriales</taxon>
        <taxon>Halobacteriaceae</taxon>
        <taxon>Halocalculus</taxon>
    </lineage>
</organism>
<name>A0A830F2F2_9EURY</name>
<feature type="transmembrane region" description="Helical" evidence="1">
    <location>
        <begin position="119"/>
        <end position="136"/>
    </location>
</feature>
<dbReference type="Pfam" id="PF07760">
    <property type="entry name" value="DUF1616"/>
    <property type="match status" value="1"/>
</dbReference>
<dbReference type="AlphaFoldDB" id="A0A830F2F2"/>
<dbReference type="InterPro" id="IPR014495">
    <property type="entry name" value="UCP018671"/>
</dbReference>
<proteinExistence type="predicted"/>
<feature type="transmembrane region" description="Helical" evidence="1">
    <location>
        <begin position="89"/>
        <end position="107"/>
    </location>
</feature>
<gene>
    <name evidence="3" type="ORF">GCM10009039_12590</name>
</gene>
<sequence length="334" mass="34848">MRSPTDADADSRAPVDLVVVALLAVAVAALTVADAPWRGPVRAALAVVGFFLPGYALVAALFPRGPVGDREASPVDIERVHYLDGFTRAVLAGALALVVSPLLGIAADLAGGSITTGPVIGVLVGFTLVACAVAAVRRRRLPPADRYRPGARWAATLRRLVRNPDRETVAGVVVALAVVIAAGGVVSAAVSQPSGEQFSELSIVTASESGQLTAANYPENLTLGEPATVRLGVENHEGQTVEYTVVVVLQRLDGPPRDATVTETATLDRFALTVADGATDRRDVTVQPTMTGKNLRLAYLLYVDAPPDQPTPENADREAHVWVTVEDDTGDATA</sequence>
<feature type="domain" description="DUF1616" evidence="2">
    <location>
        <begin position="20"/>
        <end position="324"/>
    </location>
</feature>
<protein>
    <recommendedName>
        <fullName evidence="2">DUF1616 domain-containing protein</fullName>
    </recommendedName>
</protein>
<dbReference type="OrthoDB" id="82282at2157"/>
<reference evidence="3" key="2">
    <citation type="submission" date="2020-09" db="EMBL/GenBank/DDBJ databases">
        <authorList>
            <person name="Sun Q."/>
            <person name="Ohkuma M."/>
        </authorList>
    </citation>
    <scope>NUCLEOTIDE SEQUENCE</scope>
    <source>
        <strain evidence="3">JCM 19596</strain>
    </source>
</reference>
<dbReference type="RefSeq" id="WP_188976951.1">
    <property type="nucleotide sequence ID" value="NZ_BMPG01000001.1"/>
</dbReference>
<keyword evidence="1" id="KW-1133">Transmembrane helix</keyword>
<evidence type="ECO:0000259" key="2">
    <source>
        <dbReference type="Pfam" id="PF07760"/>
    </source>
</evidence>
<dbReference type="PIRSF" id="PIRSF018671">
    <property type="entry name" value="UCP018671"/>
    <property type="match status" value="1"/>
</dbReference>
<dbReference type="Proteomes" id="UP000607197">
    <property type="component" value="Unassembled WGS sequence"/>
</dbReference>